<evidence type="ECO:0000256" key="1">
    <source>
        <dbReference type="SAM" id="MobiDB-lite"/>
    </source>
</evidence>
<sequence length="160" mass="16835">MSLCPRGHREDPRSTRTVRPGPASDVHRTGNPVTEQPTEPQAYGVRIEAQPGHAEIRLGGVALPAGQVTGYTLSHSVADALPTLLLRTRHPDGAVWEGLARVAVGVEKTPEELVAGWLAEVDPVLLDQAALNRADYGGGPGATARAMLATLIDWAQGRGA</sequence>
<name>D9WX47_9ACTN</name>
<dbReference type="HOGENOM" id="CLU_1651189_0_0_11"/>
<dbReference type="EMBL" id="GG657755">
    <property type="protein sequence ID" value="EFL29475.1"/>
    <property type="molecule type" value="Genomic_DNA"/>
</dbReference>
<evidence type="ECO:0000313" key="3">
    <source>
        <dbReference type="Proteomes" id="UP000003963"/>
    </source>
</evidence>
<gene>
    <name evidence="2" type="ORF">SSOG_09189</name>
</gene>
<protein>
    <submittedName>
        <fullName evidence="2">Uncharacterized protein</fullName>
    </submittedName>
</protein>
<proteinExistence type="predicted"/>
<keyword evidence="3" id="KW-1185">Reference proteome</keyword>
<dbReference type="Proteomes" id="UP000003963">
    <property type="component" value="Unassembled WGS sequence"/>
</dbReference>
<reference evidence="2 3" key="1">
    <citation type="submission" date="2009-02" db="EMBL/GenBank/DDBJ databases">
        <title>Annotation of Streptomyces hygroscopicus strain ATCC 53653.</title>
        <authorList>
            <consortium name="The Broad Institute Genome Sequencing Platform"/>
            <consortium name="Broad Institute Microbial Sequencing Center"/>
            <person name="Fischbach M."/>
            <person name="Godfrey P."/>
            <person name="Ward D."/>
            <person name="Young S."/>
            <person name="Zeng Q."/>
            <person name="Koehrsen M."/>
            <person name="Alvarado L."/>
            <person name="Berlin A.M."/>
            <person name="Bochicchio J."/>
            <person name="Borenstein D."/>
            <person name="Chapman S.B."/>
            <person name="Chen Z."/>
            <person name="Engels R."/>
            <person name="Freedman E."/>
            <person name="Gellesch M."/>
            <person name="Goldberg J."/>
            <person name="Griggs A."/>
            <person name="Gujja S."/>
            <person name="Heilman E.R."/>
            <person name="Heiman D.I."/>
            <person name="Hepburn T.A."/>
            <person name="Howarth C."/>
            <person name="Jen D."/>
            <person name="Larson L."/>
            <person name="Lewis B."/>
            <person name="Mehta T."/>
            <person name="Park D."/>
            <person name="Pearson M."/>
            <person name="Richards J."/>
            <person name="Roberts A."/>
            <person name="Saif S."/>
            <person name="Shea T.D."/>
            <person name="Shenoy N."/>
            <person name="Sisk P."/>
            <person name="Stolte C."/>
            <person name="Sykes S.N."/>
            <person name="Thomson T."/>
            <person name="Walk T."/>
            <person name="White J."/>
            <person name="Yandava C."/>
            <person name="Straight P."/>
            <person name="Clardy J."/>
            <person name="Hung D."/>
            <person name="Kolter R."/>
            <person name="Mekalanos J."/>
            <person name="Walker S."/>
            <person name="Walsh C.T."/>
            <person name="Wieland-Brown L.C."/>
            <person name="Haas B."/>
            <person name="Nusbaum C."/>
            <person name="Birren B."/>
        </authorList>
    </citation>
    <scope>NUCLEOTIDE SEQUENCE [LARGE SCALE GENOMIC DNA]</scope>
    <source>
        <strain evidence="2 3">ATCC 53653</strain>
    </source>
</reference>
<dbReference type="STRING" id="457427.SSOG_09189"/>
<dbReference type="AlphaFoldDB" id="D9WX47"/>
<feature type="region of interest" description="Disordered" evidence="1">
    <location>
        <begin position="1"/>
        <end position="40"/>
    </location>
</feature>
<accession>D9WX47</accession>
<evidence type="ECO:0000313" key="2">
    <source>
        <dbReference type="EMBL" id="EFL29475.1"/>
    </source>
</evidence>
<organism evidence="2 3">
    <name type="scientific">Streptomyces himastatinicus ATCC 53653</name>
    <dbReference type="NCBI Taxonomy" id="457427"/>
    <lineage>
        <taxon>Bacteria</taxon>
        <taxon>Bacillati</taxon>
        <taxon>Actinomycetota</taxon>
        <taxon>Actinomycetes</taxon>
        <taxon>Kitasatosporales</taxon>
        <taxon>Streptomycetaceae</taxon>
        <taxon>Streptomyces</taxon>
        <taxon>Streptomyces violaceusniger group</taxon>
    </lineage>
</organism>